<keyword evidence="4" id="KW-1185">Reference proteome</keyword>
<dbReference type="OrthoDB" id="3244253at2759"/>
<dbReference type="Proteomes" id="UP000307440">
    <property type="component" value="Unassembled WGS sequence"/>
</dbReference>
<keyword evidence="2" id="KW-1133">Transmembrane helix</keyword>
<reference evidence="3 4" key="1">
    <citation type="journal article" date="2019" name="Nat. Ecol. Evol.">
        <title>Megaphylogeny resolves global patterns of mushroom evolution.</title>
        <authorList>
            <person name="Varga T."/>
            <person name="Krizsan K."/>
            <person name="Foldi C."/>
            <person name="Dima B."/>
            <person name="Sanchez-Garcia M."/>
            <person name="Sanchez-Ramirez S."/>
            <person name="Szollosi G.J."/>
            <person name="Szarkandi J.G."/>
            <person name="Papp V."/>
            <person name="Albert L."/>
            <person name="Andreopoulos W."/>
            <person name="Angelini C."/>
            <person name="Antonin V."/>
            <person name="Barry K.W."/>
            <person name="Bougher N.L."/>
            <person name="Buchanan P."/>
            <person name="Buyck B."/>
            <person name="Bense V."/>
            <person name="Catcheside P."/>
            <person name="Chovatia M."/>
            <person name="Cooper J."/>
            <person name="Damon W."/>
            <person name="Desjardin D."/>
            <person name="Finy P."/>
            <person name="Geml J."/>
            <person name="Haridas S."/>
            <person name="Hughes K."/>
            <person name="Justo A."/>
            <person name="Karasinski D."/>
            <person name="Kautmanova I."/>
            <person name="Kiss B."/>
            <person name="Kocsube S."/>
            <person name="Kotiranta H."/>
            <person name="LaButti K.M."/>
            <person name="Lechner B.E."/>
            <person name="Liimatainen K."/>
            <person name="Lipzen A."/>
            <person name="Lukacs Z."/>
            <person name="Mihaltcheva S."/>
            <person name="Morgado L.N."/>
            <person name="Niskanen T."/>
            <person name="Noordeloos M.E."/>
            <person name="Ohm R.A."/>
            <person name="Ortiz-Santana B."/>
            <person name="Ovrebo C."/>
            <person name="Racz N."/>
            <person name="Riley R."/>
            <person name="Savchenko A."/>
            <person name="Shiryaev A."/>
            <person name="Soop K."/>
            <person name="Spirin V."/>
            <person name="Szebenyi C."/>
            <person name="Tomsovsky M."/>
            <person name="Tulloss R.E."/>
            <person name="Uehling J."/>
            <person name="Grigoriev I.V."/>
            <person name="Vagvolgyi C."/>
            <person name="Papp T."/>
            <person name="Martin F.M."/>
            <person name="Miettinen O."/>
            <person name="Hibbett D.S."/>
            <person name="Nagy L.G."/>
        </authorList>
    </citation>
    <scope>NUCLEOTIDE SEQUENCE [LARGE SCALE GENOMIC DNA]</scope>
    <source>
        <strain evidence="3 4">CBS 121175</strain>
    </source>
</reference>
<dbReference type="AlphaFoldDB" id="A0A5C3LD76"/>
<name>A0A5C3LD76_COPMA</name>
<keyword evidence="2" id="KW-0472">Membrane</keyword>
<feature type="region of interest" description="Disordered" evidence="1">
    <location>
        <begin position="149"/>
        <end position="186"/>
    </location>
</feature>
<dbReference type="EMBL" id="ML210175">
    <property type="protein sequence ID" value="TFK26361.1"/>
    <property type="molecule type" value="Genomic_DNA"/>
</dbReference>
<keyword evidence="2" id="KW-0812">Transmembrane</keyword>
<evidence type="ECO:0000256" key="2">
    <source>
        <dbReference type="SAM" id="Phobius"/>
    </source>
</evidence>
<evidence type="ECO:0000256" key="1">
    <source>
        <dbReference type="SAM" id="MobiDB-lite"/>
    </source>
</evidence>
<feature type="transmembrane region" description="Helical" evidence="2">
    <location>
        <begin position="37"/>
        <end position="61"/>
    </location>
</feature>
<evidence type="ECO:0000313" key="4">
    <source>
        <dbReference type="Proteomes" id="UP000307440"/>
    </source>
</evidence>
<protein>
    <submittedName>
        <fullName evidence="3">Uncharacterized protein</fullName>
    </submittedName>
</protein>
<evidence type="ECO:0000313" key="3">
    <source>
        <dbReference type="EMBL" id="TFK26361.1"/>
    </source>
</evidence>
<feature type="compositionally biased region" description="Polar residues" evidence="1">
    <location>
        <begin position="165"/>
        <end position="182"/>
    </location>
</feature>
<feature type="region of interest" description="Disordered" evidence="1">
    <location>
        <begin position="230"/>
        <end position="250"/>
    </location>
</feature>
<accession>A0A5C3LD76</accession>
<organism evidence="3 4">
    <name type="scientific">Coprinopsis marcescibilis</name>
    <name type="common">Agaric fungus</name>
    <name type="synonym">Psathyrella marcescibilis</name>
    <dbReference type="NCBI Taxonomy" id="230819"/>
    <lineage>
        <taxon>Eukaryota</taxon>
        <taxon>Fungi</taxon>
        <taxon>Dikarya</taxon>
        <taxon>Basidiomycota</taxon>
        <taxon>Agaricomycotina</taxon>
        <taxon>Agaricomycetes</taxon>
        <taxon>Agaricomycetidae</taxon>
        <taxon>Agaricales</taxon>
        <taxon>Agaricineae</taxon>
        <taxon>Psathyrellaceae</taxon>
        <taxon>Coprinopsis</taxon>
    </lineage>
</organism>
<sequence>MPTLSDTFLRAVATTTLYRTPVSTVVPPEEPKPRVPIAAIAGGVIAGALLAIMVTIGWIWWGRSLDRSAAKERRDAATRTNTLRNANISRPRVQTRYRTLYQPRPVEKQVKFVNQNNMANAILQVPAPPPTRVQRLKAMTGFHEKDVEQGCGNGGERLPPPAVAHQSSRQTMSSTSEYSTASGEEHQVRAPANLLLAALGGLSYSNDAPTQDDNSSRHRWSWSSSLGIFTRHNRNGRGNSRVSQYSGTSDASNRAVVMGVAM</sequence>
<gene>
    <name evidence="3" type="ORF">FA15DRAFT_290356</name>
</gene>
<feature type="compositionally biased region" description="Polar residues" evidence="1">
    <location>
        <begin position="236"/>
        <end position="250"/>
    </location>
</feature>
<proteinExistence type="predicted"/>